<dbReference type="GO" id="GO:0005829">
    <property type="term" value="C:cytosol"/>
    <property type="evidence" value="ECO:0007669"/>
    <property type="project" value="TreeGrafter"/>
</dbReference>
<evidence type="ECO:0000256" key="2">
    <source>
        <dbReference type="ARBA" id="ARBA00023002"/>
    </source>
</evidence>
<sequence length="147" mass="16029">MEELPYALLSYSGGVDGFPKQFEGIVKQHFRIVYCDEFFMNKQELAAKIQAVLTWWGKPRLSRELLQILPNLKAVGSQGAGVDHMDLQLISSFGVKVASTPNVGNDATADMAMALMLASAKHIVEGKNIMSLGMSVIEGKKIPSQGM</sequence>
<comment type="similarity">
    <text evidence="1">Belongs to the D-isomer specific 2-hydroxyacid dehydrogenase family.</text>
</comment>
<dbReference type="Proteomes" id="UP001066276">
    <property type="component" value="Chromosome 2_1"/>
</dbReference>
<dbReference type="Pfam" id="PF00389">
    <property type="entry name" value="2-Hacid_dh"/>
    <property type="match status" value="1"/>
</dbReference>
<dbReference type="SUPFAM" id="SSF52283">
    <property type="entry name" value="Formate/glycerate dehydrogenase catalytic domain-like"/>
    <property type="match status" value="1"/>
</dbReference>
<dbReference type="PANTHER" id="PTHR10996">
    <property type="entry name" value="2-HYDROXYACID DEHYDROGENASE-RELATED"/>
    <property type="match status" value="1"/>
</dbReference>
<reference evidence="4" key="1">
    <citation type="journal article" date="2022" name="bioRxiv">
        <title>Sequencing and chromosome-scale assembly of the giantPleurodeles waltlgenome.</title>
        <authorList>
            <person name="Brown T."/>
            <person name="Elewa A."/>
            <person name="Iarovenko S."/>
            <person name="Subramanian E."/>
            <person name="Araus A.J."/>
            <person name="Petzold A."/>
            <person name="Susuki M."/>
            <person name="Suzuki K.-i.T."/>
            <person name="Hayashi T."/>
            <person name="Toyoda A."/>
            <person name="Oliveira C."/>
            <person name="Osipova E."/>
            <person name="Leigh N.D."/>
            <person name="Simon A."/>
            <person name="Yun M.H."/>
        </authorList>
    </citation>
    <scope>NUCLEOTIDE SEQUENCE</scope>
    <source>
        <strain evidence="4">20211129_DDA</strain>
        <tissue evidence="4">Liver</tissue>
    </source>
</reference>
<dbReference type="AlphaFoldDB" id="A0AAV7VMH0"/>
<evidence type="ECO:0000313" key="5">
    <source>
        <dbReference type="Proteomes" id="UP001066276"/>
    </source>
</evidence>
<protein>
    <recommendedName>
        <fullName evidence="3">D-isomer specific 2-hydroxyacid dehydrogenase catalytic domain-containing protein</fullName>
    </recommendedName>
</protein>
<evidence type="ECO:0000313" key="4">
    <source>
        <dbReference type="EMBL" id="KAJ1201869.1"/>
    </source>
</evidence>
<accession>A0AAV7VMH0</accession>
<comment type="caution">
    <text evidence="4">The sequence shown here is derived from an EMBL/GenBank/DDBJ whole genome shotgun (WGS) entry which is preliminary data.</text>
</comment>
<dbReference type="Gene3D" id="3.40.50.720">
    <property type="entry name" value="NAD(P)-binding Rossmann-like Domain"/>
    <property type="match status" value="1"/>
</dbReference>
<dbReference type="GO" id="GO:0051287">
    <property type="term" value="F:NAD binding"/>
    <property type="evidence" value="ECO:0007669"/>
    <property type="project" value="InterPro"/>
</dbReference>
<dbReference type="PANTHER" id="PTHR10996:SF257">
    <property type="entry name" value="GLYOXYLATE REDUCTASE 1"/>
    <property type="match status" value="1"/>
</dbReference>
<organism evidence="4 5">
    <name type="scientific">Pleurodeles waltl</name>
    <name type="common">Iberian ribbed newt</name>
    <dbReference type="NCBI Taxonomy" id="8319"/>
    <lineage>
        <taxon>Eukaryota</taxon>
        <taxon>Metazoa</taxon>
        <taxon>Chordata</taxon>
        <taxon>Craniata</taxon>
        <taxon>Vertebrata</taxon>
        <taxon>Euteleostomi</taxon>
        <taxon>Amphibia</taxon>
        <taxon>Batrachia</taxon>
        <taxon>Caudata</taxon>
        <taxon>Salamandroidea</taxon>
        <taxon>Salamandridae</taxon>
        <taxon>Pleurodelinae</taxon>
        <taxon>Pleurodeles</taxon>
    </lineage>
</organism>
<keyword evidence="5" id="KW-1185">Reference proteome</keyword>
<name>A0AAV7VMH0_PLEWA</name>
<dbReference type="EMBL" id="JANPWB010000003">
    <property type="protein sequence ID" value="KAJ1201869.1"/>
    <property type="molecule type" value="Genomic_DNA"/>
</dbReference>
<dbReference type="InterPro" id="IPR050223">
    <property type="entry name" value="D-isomer_2-hydroxyacid_DH"/>
</dbReference>
<feature type="domain" description="D-isomer specific 2-hydroxyacid dehydrogenase catalytic" evidence="3">
    <location>
        <begin position="26"/>
        <end position="112"/>
    </location>
</feature>
<keyword evidence="2" id="KW-0560">Oxidoreductase</keyword>
<dbReference type="GO" id="GO:0030267">
    <property type="term" value="F:glyoxylate reductase (NADPH) activity"/>
    <property type="evidence" value="ECO:0007669"/>
    <property type="project" value="TreeGrafter"/>
</dbReference>
<dbReference type="GO" id="GO:0016618">
    <property type="term" value="F:hydroxypyruvate reductase [NAD(P)H] activity"/>
    <property type="evidence" value="ECO:0007669"/>
    <property type="project" value="TreeGrafter"/>
</dbReference>
<proteinExistence type="inferred from homology"/>
<evidence type="ECO:0000256" key="1">
    <source>
        <dbReference type="ARBA" id="ARBA00005854"/>
    </source>
</evidence>
<dbReference type="InterPro" id="IPR006139">
    <property type="entry name" value="D-isomer_2_OHA_DH_cat_dom"/>
</dbReference>
<evidence type="ECO:0000259" key="3">
    <source>
        <dbReference type="Pfam" id="PF00389"/>
    </source>
</evidence>
<gene>
    <name evidence="4" type="ORF">NDU88_005673</name>
</gene>